<dbReference type="Proteomes" id="UP000613030">
    <property type="component" value="Unassembled WGS sequence"/>
</dbReference>
<dbReference type="InterPro" id="IPR005320">
    <property type="entry name" value="Peptidase_S51"/>
</dbReference>
<keyword evidence="3" id="KW-0378">Hydrolase</keyword>
<organism evidence="6 7">
    <name type="scientific">Chryseolinea lacunae</name>
    <dbReference type="NCBI Taxonomy" id="2801331"/>
    <lineage>
        <taxon>Bacteria</taxon>
        <taxon>Pseudomonadati</taxon>
        <taxon>Bacteroidota</taxon>
        <taxon>Cytophagia</taxon>
        <taxon>Cytophagales</taxon>
        <taxon>Fulvivirgaceae</taxon>
        <taxon>Chryseolinea</taxon>
    </lineage>
</organism>
<comment type="similarity">
    <text evidence="1">Belongs to the peptidase S51 family.</text>
</comment>
<dbReference type="Pfam" id="PF18962">
    <property type="entry name" value="Por_Secre_tail"/>
    <property type="match status" value="1"/>
</dbReference>
<dbReference type="CDD" id="cd03145">
    <property type="entry name" value="GAT1_cyanophycinase"/>
    <property type="match status" value="1"/>
</dbReference>
<dbReference type="InterPro" id="IPR026444">
    <property type="entry name" value="Secre_tail"/>
</dbReference>
<sequence>MIKFYSVAWLLLIATVSLGQGKLVLVGGGSEEEGGWSDTPYAWIVSEAANKKVAVISYTDEDNFIPDYFISLGAAEARNIKIDTRAVADLQATYDALMTYDAFFFKGGDQSQYYTLYKDTKTMQAVIDKFGAGGVMSGTSAGMAILSKVFYTAVKGSVYPDEALQDVFGKDMTLADDFLPLFPGFLFDTHFTERGRMGRLMPLMARWFLDHGELLTGIGVDDRTAMCIDAAKTGEVFGTGTVSIFNSQTFSVDQKDKPGADSVHVVQLLHGHRIDLSSGQIVKGPTDLLPPQPRRETGNYQVALSGSEGVSTNTELLQYLVKETGLVADTVVVVTAPGKAKPFIQKIQDLGGRTLLVETSAPFNDTEQRDLRNAIRRARKILFVENDDDALFNFLANGPTGLLLSSHMRRNGMITAFAGEDSRYAGKSFVTNHLTDQYAAYYGRLNFRKGLRLLPSSIVMSNTFDLNTSDYYENTTASVSYAMVADSTAFGIYLNRNGCLKFSQTAGRNVFKAKGDLSAIILVNRGTTAALASQPVSAGKAARNYAGFTSMRLVMLNNNNTFDAGVPMPTVDAPYVFENLVVGTAPDLNRPSLKVFPNPSANGIFSLLWNVAPPGKVELSVVDAMGRTLVQEKRLMEDENVVNVSALPDGVYLLRVNTGTGIVTHKVMKQP</sequence>
<name>A0ABS1L0P8_9BACT</name>
<dbReference type="NCBIfam" id="TIGR04183">
    <property type="entry name" value="Por_Secre_tail"/>
    <property type="match status" value="1"/>
</dbReference>
<evidence type="ECO:0000259" key="5">
    <source>
        <dbReference type="Pfam" id="PF18962"/>
    </source>
</evidence>
<accession>A0ABS1L0P8</accession>
<feature type="domain" description="Secretion system C-terminal sorting" evidence="5">
    <location>
        <begin position="595"/>
        <end position="667"/>
    </location>
</feature>
<proteinExistence type="inferred from homology"/>
<dbReference type="Gene3D" id="3.40.50.880">
    <property type="match status" value="2"/>
</dbReference>
<evidence type="ECO:0000256" key="4">
    <source>
        <dbReference type="ARBA" id="ARBA00022825"/>
    </source>
</evidence>
<dbReference type="PANTHER" id="PTHR36175:SF1">
    <property type="entry name" value="CYANOPHYCINASE"/>
    <property type="match status" value="1"/>
</dbReference>
<keyword evidence="4" id="KW-0720">Serine protease</keyword>
<evidence type="ECO:0000256" key="1">
    <source>
        <dbReference type="ARBA" id="ARBA00006534"/>
    </source>
</evidence>
<protein>
    <submittedName>
        <fullName evidence="6">T9SS type A sorting domain-containing protein</fullName>
    </submittedName>
</protein>
<evidence type="ECO:0000256" key="3">
    <source>
        <dbReference type="ARBA" id="ARBA00022801"/>
    </source>
</evidence>
<reference evidence="6 7" key="1">
    <citation type="submission" date="2021-01" db="EMBL/GenBank/DDBJ databases">
        <title>Chryseolinea sp. Jin1 Genome sequencing and assembly.</title>
        <authorList>
            <person name="Kim I."/>
        </authorList>
    </citation>
    <scope>NUCLEOTIDE SEQUENCE [LARGE SCALE GENOMIC DNA]</scope>
    <source>
        <strain evidence="6 7">Jin1</strain>
    </source>
</reference>
<dbReference type="PANTHER" id="PTHR36175">
    <property type="entry name" value="CYANOPHYCINASE"/>
    <property type="match status" value="1"/>
</dbReference>
<dbReference type="EMBL" id="JAERRB010000015">
    <property type="protein sequence ID" value="MBL0745274.1"/>
    <property type="molecule type" value="Genomic_DNA"/>
</dbReference>
<evidence type="ECO:0000313" key="7">
    <source>
        <dbReference type="Proteomes" id="UP000613030"/>
    </source>
</evidence>
<comment type="caution">
    <text evidence="6">The sequence shown here is derived from an EMBL/GenBank/DDBJ whole genome shotgun (WGS) entry which is preliminary data.</text>
</comment>
<keyword evidence="7" id="KW-1185">Reference proteome</keyword>
<dbReference type="InterPro" id="IPR029062">
    <property type="entry name" value="Class_I_gatase-like"/>
</dbReference>
<evidence type="ECO:0000313" key="6">
    <source>
        <dbReference type="EMBL" id="MBL0745274.1"/>
    </source>
</evidence>
<dbReference type="RefSeq" id="WP_202015620.1">
    <property type="nucleotide sequence ID" value="NZ_JAERRB010000015.1"/>
</dbReference>
<dbReference type="Pfam" id="PF03575">
    <property type="entry name" value="Peptidase_S51"/>
    <property type="match status" value="1"/>
</dbReference>
<dbReference type="SUPFAM" id="SSF52317">
    <property type="entry name" value="Class I glutamine amidotransferase-like"/>
    <property type="match status" value="1"/>
</dbReference>
<gene>
    <name evidence="6" type="ORF">JI741_28850</name>
</gene>
<evidence type="ECO:0000256" key="2">
    <source>
        <dbReference type="ARBA" id="ARBA00022670"/>
    </source>
</evidence>
<keyword evidence="2" id="KW-0645">Protease</keyword>